<dbReference type="Pfam" id="PF09339">
    <property type="entry name" value="HTH_IclR"/>
    <property type="match status" value="1"/>
</dbReference>
<proteinExistence type="predicted"/>
<dbReference type="InterPro" id="IPR050707">
    <property type="entry name" value="HTH_MetabolicPath_Reg"/>
</dbReference>
<evidence type="ECO:0000259" key="5">
    <source>
        <dbReference type="PROSITE" id="PS51078"/>
    </source>
</evidence>
<dbReference type="Gene3D" id="3.30.450.40">
    <property type="match status" value="1"/>
</dbReference>
<dbReference type="PANTHER" id="PTHR30136:SF24">
    <property type="entry name" value="HTH-TYPE TRANSCRIPTIONAL REPRESSOR ALLR"/>
    <property type="match status" value="1"/>
</dbReference>
<dbReference type="SMART" id="SM00346">
    <property type="entry name" value="HTH_ICLR"/>
    <property type="match status" value="1"/>
</dbReference>
<organism evidence="6 7">
    <name type="scientific">Piscinibacter gummiphilus</name>
    <dbReference type="NCBI Taxonomy" id="946333"/>
    <lineage>
        <taxon>Bacteria</taxon>
        <taxon>Pseudomonadati</taxon>
        <taxon>Pseudomonadota</taxon>
        <taxon>Betaproteobacteria</taxon>
        <taxon>Burkholderiales</taxon>
        <taxon>Sphaerotilaceae</taxon>
        <taxon>Piscinibacter</taxon>
    </lineage>
</organism>
<dbReference type="SUPFAM" id="SSF55781">
    <property type="entry name" value="GAF domain-like"/>
    <property type="match status" value="1"/>
</dbReference>
<dbReference type="EMBL" id="CP136336">
    <property type="protein sequence ID" value="WOB07994.1"/>
    <property type="molecule type" value="Genomic_DNA"/>
</dbReference>
<dbReference type="InterPro" id="IPR029016">
    <property type="entry name" value="GAF-like_dom_sf"/>
</dbReference>
<keyword evidence="1" id="KW-0805">Transcription regulation</keyword>
<feature type="domain" description="HTH iclR-type" evidence="4">
    <location>
        <begin position="17"/>
        <end position="78"/>
    </location>
</feature>
<dbReference type="PANTHER" id="PTHR30136">
    <property type="entry name" value="HELIX-TURN-HELIX TRANSCRIPTIONAL REGULATOR, ICLR FAMILY"/>
    <property type="match status" value="1"/>
</dbReference>
<dbReference type="PROSITE" id="PS51077">
    <property type="entry name" value="HTH_ICLR"/>
    <property type="match status" value="1"/>
</dbReference>
<accession>A0ABZ0CZR5</accession>
<reference evidence="6 7" key="1">
    <citation type="submission" date="2023-10" db="EMBL/GenBank/DDBJ databases">
        <title>Bacteria for the degradation of biodegradable plastic PBAT(Polybutylene adipate terephthalate).</title>
        <authorList>
            <person name="Weon H.-Y."/>
            <person name="Yeon J."/>
        </authorList>
    </citation>
    <scope>NUCLEOTIDE SEQUENCE [LARGE SCALE GENOMIC DNA]</scope>
    <source>
        <strain evidence="6 7">SBD 7-3</strain>
    </source>
</reference>
<dbReference type="InterPro" id="IPR036388">
    <property type="entry name" value="WH-like_DNA-bd_sf"/>
</dbReference>
<name>A0ABZ0CZR5_9BURK</name>
<evidence type="ECO:0000313" key="7">
    <source>
        <dbReference type="Proteomes" id="UP001303946"/>
    </source>
</evidence>
<evidence type="ECO:0000256" key="1">
    <source>
        <dbReference type="ARBA" id="ARBA00023015"/>
    </source>
</evidence>
<dbReference type="Pfam" id="PF01614">
    <property type="entry name" value="IclR_C"/>
    <property type="match status" value="1"/>
</dbReference>
<evidence type="ECO:0000259" key="4">
    <source>
        <dbReference type="PROSITE" id="PS51077"/>
    </source>
</evidence>
<dbReference type="InterPro" id="IPR036390">
    <property type="entry name" value="WH_DNA-bd_sf"/>
</dbReference>
<keyword evidence="2" id="KW-0238">DNA-binding</keyword>
<sequence>MQLAVATAPSTTKPALVPAVARAMALLDLLEKERGAMSLAKLSASLALPKSSVHGLCNTLVALGYLRRQDDGTFYIGPRVMGLAHAFAEQTTPAQEFERLWASLGTVPQETLILSVLDGTDVVYVGVRNGMRPLGMAFSVGMRLPAHRAATGRAMLAFHDETWVRRLYPAARLPAYMNLPAMRRSDLLQELAETRERGYSIDDESVRQGVYCLAAAVRGASGEVVAGLGVCMQKAGLKARFVAQQRDTVIDLARRLSERLGASPSQSSK</sequence>
<feature type="domain" description="IclR-ED" evidence="5">
    <location>
        <begin position="79"/>
        <end position="262"/>
    </location>
</feature>
<dbReference type="Proteomes" id="UP001303946">
    <property type="component" value="Chromosome"/>
</dbReference>
<evidence type="ECO:0000256" key="3">
    <source>
        <dbReference type="ARBA" id="ARBA00023163"/>
    </source>
</evidence>
<dbReference type="SUPFAM" id="SSF46785">
    <property type="entry name" value="Winged helix' DNA-binding domain"/>
    <property type="match status" value="1"/>
</dbReference>
<gene>
    <name evidence="6" type="ORF">RXV79_24210</name>
</gene>
<evidence type="ECO:0000256" key="2">
    <source>
        <dbReference type="ARBA" id="ARBA00023125"/>
    </source>
</evidence>
<evidence type="ECO:0000313" key="6">
    <source>
        <dbReference type="EMBL" id="WOB07994.1"/>
    </source>
</evidence>
<dbReference type="Gene3D" id="1.10.10.10">
    <property type="entry name" value="Winged helix-like DNA-binding domain superfamily/Winged helix DNA-binding domain"/>
    <property type="match status" value="1"/>
</dbReference>
<keyword evidence="3" id="KW-0804">Transcription</keyword>
<dbReference type="RefSeq" id="WP_316700645.1">
    <property type="nucleotide sequence ID" value="NZ_CP136336.1"/>
</dbReference>
<protein>
    <submittedName>
        <fullName evidence="6">IclR family transcriptional regulator</fullName>
    </submittedName>
</protein>
<dbReference type="InterPro" id="IPR005471">
    <property type="entry name" value="Tscrpt_reg_IclR_N"/>
</dbReference>
<keyword evidence="7" id="KW-1185">Reference proteome</keyword>
<dbReference type="InterPro" id="IPR014757">
    <property type="entry name" value="Tscrpt_reg_IclR_C"/>
</dbReference>
<dbReference type="PROSITE" id="PS51078">
    <property type="entry name" value="ICLR_ED"/>
    <property type="match status" value="1"/>
</dbReference>